<dbReference type="RefSeq" id="WP_145248264.1">
    <property type="nucleotide sequence ID" value="NZ_CP036278.1"/>
</dbReference>
<feature type="transmembrane region" description="Helical" evidence="1">
    <location>
        <begin position="39"/>
        <end position="58"/>
    </location>
</feature>
<dbReference type="CDD" id="cd07341">
    <property type="entry name" value="M56_BlaR1_MecR1_like"/>
    <property type="match status" value="1"/>
</dbReference>
<dbReference type="Pfam" id="PF05569">
    <property type="entry name" value="Peptidase_M56"/>
    <property type="match status" value="1"/>
</dbReference>
<accession>A0A518AR78</accession>
<dbReference type="EMBL" id="CP036278">
    <property type="protein sequence ID" value="QDU57234.1"/>
    <property type="molecule type" value="Genomic_DNA"/>
</dbReference>
<reference evidence="3 4" key="1">
    <citation type="submission" date="2019-02" db="EMBL/GenBank/DDBJ databases">
        <title>Deep-cultivation of Planctomycetes and their phenomic and genomic characterization uncovers novel biology.</title>
        <authorList>
            <person name="Wiegand S."/>
            <person name="Jogler M."/>
            <person name="Boedeker C."/>
            <person name="Pinto D."/>
            <person name="Vollmers J."/>
            <person name="Rivas-Marin E."/>
            <person name="Kohn T."/>
            <person name="Peeters S.H."/>
            <person name="Heuer A."/>
            <person name="Rast P."/>
            <person name="Oberbeckmann S."/>
            <person name="Bunk B."/>
            <person name="Jeske O."/>
            <person name="Meyerdierks A."/>
            <person name="Storesund J.E."/>
            <person name="Kallscheuer N."/>
            <person name="Luecker S."/>
            <person name="Lage O.M."/>
            <person name="Pohl T."/>
            <person name="Merkel B.J."/>
            <person name="Hornburger P."/>
            <person name="Mueller R.-W."/>
            <person name="Bruemmer F."/>
            <person name="Labrenz M."/>
            <person name="Spormann A.M."/>
            <person name="Op den Camp H."/>
            <person name="Overmann J."/>
            <person name="Amann R."/>
            <person name="Jetten M.S.M."/>
            <person name="Mascher T."/>
            <person name="Medema M.H."/>
            <person name="Devos D.P."/>
            <person name="Kaster A.-K."/>
            <person name="Ovreas L."/>
            <person name="Rohde M."/>
            <person name="Galperin M.Y."/>
            <person name="Jogler C."/>
        </authorList>
    </citation>
    <scope>NUCLEOTIDE SEQUENCE [LARGE SCALE GENOMIC DNA]</scope>
    <source>
        <strain evidence="3 4">Pan181</strain>
    </source>
</reference>
<dbReference type="KEGG" id="amuc:Pan181_34480"/>
<keyword evidence="1" id="KW-1133">Transmembrane helix</keyword>
<keyword evidence="1" id="KW-0472">Membrane</keyword>
<evidence type="ECO:0000259" key="2">
    <source>
        <dbReference type="Pfam" id="PF05569"/>
    </source>
</evidence>
<feature type="transmembrane region" description="Helical" evidence="1">
    <location>
        <begin position="6"/>
        <end position="27"/>
    </location>
</feature>
<dbReference type="OrthoDB" id="291597at2"/>
<sequence length="361" mass="41038">MNGLQWFQVILSLVIQLTIVLGLAWGLERWTSSVLVKARVWSACFVSLLLMLMIGLLLPRLEWLHPWSSLGPTQLLAVATTEFVLGKCLLAIWLCGVGVMLTRWAIQFVRVRAFIRGCPEYSAEMNTRLKQHIPTEMAAPHHDQLLFLECPEELGPFCYQFHRPLIFLPPSLAHGNSTELEHVLRHELTHLDTQHPMQQFAQKLAQVLFWFHPLVWISGRRCSLVREFVCDEAASSDAESTASYLRTLLRLVENQTKSPAGGLMFGRSQSELKLRARRLVLEQRTPPYSGYWAPALVLLGAMIAAQVWLPTNPLSPHHSQYSPWPTWTASVAHAFGVSLKDFETFDRDLRVDELIEAQESP</sequence>
<dbReference type="PANTHER" id="PTHR34978:SF3">
    <property type="entry name" value="SLR0241 PROTEIN"/>
    <property type="match status" value="1"/>
</dbReference>
<dbReference type="PANTHER" id="PTHR34978">
    <property type="entry name" value="POSSIBLE SENSOR-TRANSDUCER PROTEIN BLAR"/>
    <property type="match status" value="1"/>
</dbReference>
<protein>
    <submittedName>
        <fullName evidence="3">Regulatory protein BlaR1</fullName>
    </submittedName>
</protein>
<proteinExistence type="predicted"/>
<keyword evidence="4" id="KW-1185">Reference proteome</keyword>
<organism evidence="3 4">
    <name type="scientific">Aeoliella mucimassa</name>
    <dbReference type="NCBI Taxonomy" id="2527972"/>
    <lineage>
        <taxon>Bacteria</taxon>
        <taxon>Pseudomonadati</taxon>
        <taxon>Planctomycetota</taxon>
        <taxon>Planctomycetia</taxon>
        <taxon>Pirellulales</taxon>
        <taxon>Lacipirellulaceae</taxon>
        <taxon>Aeoliella</taxon>
    </lineage>
</organism>
<dbReference type="Proteomes" id="UP000315750">
    <property type="component" value="Chromosome"/>
</dbReference>
<evidence type="ECO:0000313" key="4">
    <source>
        <dbReference type="Proteomes" id="UP000315750"/>
    </source>
</evidence>
<evidence type="ECO:0000256" key="1">
    <source>
        <dbReference type="SAM" id="Phobius"/>
    </source>
</evidence>
<feature type="domain" description="Peptidase M56" evidence="2">
    <location>
        <begin position="87"/>
        <end position="275"/>
    </location>
</feature>
<name>A0A518AR78_9BACT</name>
<gene>
    <name evidence="3" type="primary">blaR1_5</name>
    <name evidence="3" type="ORF">Pan181_34480</name>
</gene>
<feature type="transmembrane region" description="Helical" evidence="1">
    <location>
        <begin position="291"/>
        <end position="309"/>
    </location>
</feature>
<dbReference type="AlphaFoldDB" id="A0A518AR78"/>
<dbReference type="InterPro" id="IPR008756">
    <property type="entry name" value="Peptidase_M56"/>
</dbReference>
<keyword evidence="1" id="KW-0812">Transmembrane</keyword>
<feature type="transmembrane region" description="Helical" evidence="1">
    <location>
        <begin position="84"/>
        <end position="106"/>
    </location>
</feature>
<evidence type="ECO:0000313" key="3">
    <source>
        <dbReference type="EMBL" id="QDU57234.1"/>
    </source>
</evidence>
<dbReference type="InterPro" id="IPR052173">
    <property type="entry name" value="Beta-lactam_resp_regulator"/>
</dbReference>